<name>A0A7J7K008_BUGNE</name>
<dbReference type="PANTHER" id="PTHR31796">
    <property type="entry name" value="SUZ DOMAIN-CONTAINING PROTEIN 1"/>
    <property type="match status" value="1"/>
</dbReference>
<dbReference type="AlphaFoldDB" id="A0A7J7K008"/>
<feature type="region of interest" description="Disordered" evidence="1">
    <location>
        <begin position="1"/>
        <end position="95"/>
    </location>
</feature>
<accession>A0A7J7K008</accession>
<feature type="compositionally biased region" description="Polar residues" evidence="1">
    <location>
        <begin position="34"/>
        <end position="66"/>
    </location>
</feature>
<feature type="compositionally biased region" description="Basic and acidic residues" evidence="1">
    <location>
        <begin position="85"/>
        <end position="95"/>
    </location>
</feature>
<gene>
    <name evidence="3" type="ORF">EB796_010750</name>
</gene>
<dbReference type="PROSITE" id="PS51673">
    <property type="entry name" value="SUZ"/>
    <property type="match status" value="1"/>
</dbReference>
<dbReference type="PANTHER" id="PTHR31796:SF2">
    <property type="entry name" value="SUZ DOMAIN-CONTAINING PROTEIN 1"/>
    <property type="match status" value="1"/>
</dbReference>
<dbReference type="Proteomes" id="UP000593567">
    <property type="component" value="Unassembled WGS sequence"/>
</dbReference>
<evidence type="ECO:0000313" key="3">
    <source>
        <dbReference type="EMBL" id="KAF6030936.1"/>
    </source>
</evidence>
<feature type="compositionally biased region" description="Acidic residues" evidence="1">
    <location>
        <begin position="1"/>
        <end position="20"/>
    </location>
</feature>
<dbReference type="OrthoDB" id="5373615at2759"/>
<comment type="caution">
    <text evidence="3">The sequence shown here is derived from an EMBL/GenBank/DDBJ whole genome shotgun (WGS) entry which is preliminary data.</text>
</comment>
<reference evidence="3" key="1">
    <citation type="submission" date="2020-06" db="EMBL/GenBank/DDBJ databases">
        <title>Draft genome of Bugula neritina, a colonial animal packing powerful symbionts and potential medicines.</title>
        <authorList>
            <person name="Rayko M."/>
        </authorList>
    </citation>
    <scope>NUCLEOTIDE SEQUENCE [LARGE SCALE GENOMIC DNA]</scope>
    <source>
        <strain evidence="3">Kwan_BN1</strain>
    </source>
</reference>
<dbReference type="EMBL" id="VXIV02001654">
    <property type="protein sequence ID" value="KAF6030936.1"/>
    <property type="molecule type" value="Genomic_DNA"/>
</dbReference>
<evidence type="ECO:0000256" key="1">
    <source>
        <dbReference type="SAM" id="MobiDB-lite"/>
    </source>
</evidence>
<feature type="domain" description="SUZ" evidence="2">
    <location>
        <begin position="32"/>
        <end position="114"/>
    </location>
</feature>
<keyword evidence="4" id="KW-1185">Reference proteome</keyword>
<proteinExistence type="predicted"/>
<organism evidence="3 4">
    <name type="scientific">Bugula neritina</name>
    <name type="common">Brown bryozoan</name>
    <name type="synonym">Sertularia neritina</name>
    <dbReference type="NCBI Taxonomy" id="10212"/>
    <lineage>
        <taxon>Eukaryota</taxon>
        <taxon>Metazoa</taxon>
        <taxon>Spiralia</taxon>
        <taxon>Lophotrochozoa</taxon>
        <taxon>Bryozoa</taxon>
        <taxon>Gymnolaemata</taxon>
        <taxon>Cheilostomatida</taxon>
        <taxon>Flustrina</taxon>
        <taxon>Buguloidea</taxon>
        <taxon>Bugulidae</taxon>
        <taxon>Bugula</taxon>
    </lineage>
</organism>
<evidence type="ECO:0000259" key="2">
    <source>
        <dbReference type="PROSITE" id="PS51673"/>
    </source>
</evidence>
<protein>
    <submittedName>
        <fullName evidence="3">SZRD1</fullName>
    </submittedName>
</protein>
<sequence>MAEQDFSDENDDWETLDETGELDKQITALDTKVKQSTPSEHKNSSTLQYGKVTILQNNEQRTQYSPTIKLLKRDPLDAASSQQGVEERKSNYKTLQQREAEYNEARKRILGDVPEINCSQSMEEQPTPSPVLVQRSSIGTNKKLDPVLQRQPYGPETNSKGFGTRATGPINSTS</sequence>
<dbReference type="InterPro" id="IPR039228">
    <property type="entry name" value="SZRD1"/>
</dbReference>
<dbReference type="Pfam" id="PF12752">
    <property type="entry name" value="SUZ"/>
    <property type="match status" value="1"/>
</dbReference>
<dbReference type="InterPro" id="IPR024771">
    <property type="entry name" value="SUZ"/>
</dbReference>
<evidence type="ECO:0000313" key="4">
    <source>
        <dbReference type="Proteomes" id="UP000593567"/>
    </source>
</evidence>
<feature type="region of interest" description="Disordered" evidence="1">
    <location>
        <begin position="118"/>
        <end position="174"/>
    </location>
</feature>